<protein>
    <submittedName>
        <fullName evidence="1">Uncharacterized protein</fullName>
    </submittedName>
</protein>
<evidence type="ECO:0000313" key="1">
    <source>
        <dbReference type="EMBL" id="KAJ8437177.1"/>
    </source>
</evidence>
<comment type="caution">
    <text evidence="1">The sequence shown here is derived from an EMBL/GenBank/DDBJ whole genome shotgun (WGS) entry which is preliminary data.</text>
</comment>
<accession>A0A9Q1K6B6</accession>
<gene>
    <name evidence="1" type="ORF">Cgig2_003806</name>
</gene>
<dbReference type="Proteomes" id="UP001153076">
    <property type="component" value="Unassembled WGS sequence"/>
</dbReference>
<dbReference type="EMBL" id="JAKOGI010000314">
    <property type="protein sequence ID" value="KAJ8437177.1"/>
    <property type="molecule type" value="Genomic_DNA"/>
</dbReference>
<name>A0A9Q1K6B6_9CARY</name>
<evidence type="ECO:0000313" key="2">
    <source>
        <dbReference type="Proteomes" id="UP001153076"/>
    </source>
</evidence>
<dbReference type="AlphaFoldDB" id="A0A9Q1K6B6"/>
<organism evidence="1 2">
    <name type="scientific">Carnegiea gigantea</name>
    <dbReference type="NCBI Taxonomy" id="171969"/>
    <lineage>
        <taxon>Eukaryota</taxon>
        <taxon>Viridiplantae</taxon>
        <taxon>Streptophyta</taxon>
        <taxon>Embryophyta</taxon>
        <taxon>Tracheophyta</taxon>
        <taxon>Spermatophyta</taxon>
        <taxon>Magnoliopsida</taxon>
        <taxon>eudicotyledons</taxon>
        <taxon>Gunneridae</taxon>
        <taxon>Pentapetalae</taxon>
        <taxon>Caryophyllales</taxon>
        <taxon>Cactineae</taxon>
        <taxon>Cactaceae</taxon>
        <taxon>Cactoideae</taxon>
        <taxon>Echinocereeae</taxon>
        <taxon>Carnegiea</taxon>
    </lineage>
</organism>
<sequence length="445" mass="50063">MILLKLTFTEKGALLNQGKRGIHHDRHSGNWKGSRQIEWYSSRRCDVWCKWMEMVLLWEAMVVGERDKLEDGGDRKVTYAGVSRKCMVVKEGMGMEEVQRIVTEITGNDLTDHKLWYIRLGDGNEGEADVRMFLKGNDEHGYFYVGESDGPKRRTQKACASCEGRTRSCDHSVVCGRSERNRDDVVQESRKGAGLKRAVGSESSGCIGDDRQTRLRLGREIIELSDDDEISVVSEDVGDEEIAVEEGEEGSKGRGLMKGVTLMTTCDHDQVYKRKATTAKKFGKKVDKHKQDIMKWRNGVGERIEQKLADTYKKIGCIASVECYSLMSGEYSVELTNSHKLVANLWVYDYAHPIYKTVTQQLIYSQLVHPTETHDMGTVDGKTGQVIVGDELDDDYDRCILPPTMAESPVDCRRSGGTRHPVTKCGNAHEDHDKYAAVKPIATPL</sequence>
<proteinExistence type="predicted"/>
<reference evidence="1" key="1">
    <citation type="submission" date="2022-04" db="EMBL/GenBank/DDBJ databases">
        <title>Carnegiea gigantea Genome sequencing and assembly v2.</title>
        <authorList>
            <person name="Copetti D."/>
            <person name="Sanderson M.J."/>
            <person name="Burquez A."/>
            <person name="Wojciechowski M.F."/>
        </authorList>
    </citation>
    <scope>NUCLEOTIDE SEQUENCE</scope>
    <source>
        <strain evidence="1">SGP5-SGP5p</strain>
        <tissue evidence="1">Aerial part</tissue>
    </source>
</reference>
<keyword evidence="2" id="KW-1185">Reference proteome</keyword>